<dbReference type="SUPFAM" id="SSF52540">
    <property type="entry name" value="P-loop containing nucleoside triphosphate hydrolases"/>
    <property type="match status" value="1"/>
</dbReference>
<dbReference type="GO" id="GO:0005634">
    <property type="term" value="C:nucleus"/>
    <property type="evidence" value="ECO:0007669"/>
    <property type="project" value="TreeGrafter"/>
</dbReference>
<dbReference type="InterPro" id="IPR026741">
    <property type="entry name" value="SNO"/>
</dbReference>
<name>A0A392LWV3_9FABA</name>
<dbReference type="InterPro" id="IPR026937">
    <property type="entry name" value="SBNO_Helicase_C_dom"/>
</dbReference>
<evidence type="ECO:0000256" key="1">
    <source>
        <dbReference type="ARBA" id="ARBA00006992"/>
    </source>
</evidence>
<keyword evidence="4" id="KW-1185">Reference proteome</keyword>
<feature type="non-terminal residue" evidence="3">
    <location>
        <position position="571"/>
    </location>
</feature>
<comment type="caution">
    <text evidence="3">The sequence shown here is derived from an EMBL/GenBank/DDBJ whole genome shotgun (WGS) entry which is preliminary data.</text>
</comment>
<dbReference type="PANTHER" id="PTHR12706:SF13">
    <property type="entry name" value="PROTEIN FORGETTER 1"/>
    <property type="match status" value="1"/>
</dbReference>
<gene>
    <name evidence="3" type="ORF">A2U01_0000190</name>
</gene>
<reference evidence="3 4" key="1">
    <citation type="journal article" date="2018" name="Front. Plant Sci.">
        <title>Red Clover (Trifolium pratense) and Zigzag Clover (T. medium) - A Picture of Genomic Similarities and Differences.</title>
        <authorList>
            <person name="Dluhosova J."/>
            <person name="Istvanek J."/>
            <person name="Nedelnik J."/>
            <person name="Repkova J."/>
        </authorList>
    </citation>
    <scope>NUCLEOTIDE SEQUENCE [LARGE SCALE GENOMIC DNA]</scope>
    <source>
        <strain evidence="4">cv. 10/8</strain>
        <tissue evidence="3">Leaf</tissue>
    </source>
</reference>
<dbReference type="GO" id="GO:0042393">
    <property type="term" value="F:histone binding"/>
    <property type="evidence" value="ECO:0007669"/>
    <property type="project" value="TreeGrafter"/>
</dbReference>
<organism evidence="3 4">
    <name type="scientific">Trifolium medium</name>
    <dbReference type="NCBI Taxonomy" id="97028"/>
    <lineage>
        <taxon>Eukaryota</taxon>
        <taxon>Viridiplantae</taxon>
        <taxon>Streptophyta</taxon>
        <taxon>Embryophyta</taxon>
        <taxon>Tracheophyta</taxon>
        <taxon>Spermatophyta</taxon>
        <taxon>Magnoliopsida</taxon>
        <taxon>eudicotyledons</taxon>
        <taxon>Gunneridae</taxon>
        <taxon>Pentapetalae</taxon>
        <taxon>rosids</taxon>
        <taxon>fabids</taxon>
        <taxon>Fabales</taxon>
        <taxon>Fabaceae</taxon>
        <taxon>Papilionoideae</taxon>
        <taxon>50 kb inversion clade</taxon>
        <taxon>NPAAA clade</taxon>
        <taxon>Hologalegina</taxon>
        <taxon>IRL clade</taxon>
        <taxon>Trifolieae</taxon>
        <taxon>Trifolium</taxon>
    </lineage>
</organism>
<dbReference type="PANTHER" id="PTHR12706">
    <property type="entry name" value="STRAWBERRY NOTCH-RELATED"/>
    <property type="match status" value="1"/>
</dbReference>
<dbReference type="AlphaFoldDB" id="A0A392LWV3"/>
<evidence type="ECO:0000313" key="3">
    <source>
        <dbReference type="EMBL" id="MCH79441.1"/>
    </source>
</evidence>
<dbReference type="InterPro" id="IPR027417">
    <property type="entry name" value="P-loop_NTPase"/>
</dbReference>
<accession>A0A392LWV3</accession>
<protein>
    <submittedName>
        <fullName evidence="3">Strawberry notch-like protein</fullName>
    </submittedName>
</protein>
<sequence>MWDSASLKAVMYNKATEFWASLHEDFKFAIDQLPKKPKTGRIWGTYWSSHQNFFGHLCTSFKVLTAATEVKNALMKNMCVVIGLQSTGEARMKDAVSKAGSSKFEDFISGPRLVLLKFVEDYYPLPNPLAISAAYVSESDGEPEGDENAASDVESSDEFPTCEICSTEKEGEDLSLCSLCRKYAHPSCRFSSIHGVVSEECILCQEKTVKHLPPETNTDELQKSYATAMERKAKILARIRDLELPNNPLDELIAKADKRVNNQKRRVHLTLELPWSADRAIQQFGRTHRSNQASVPIYRLLVTNLGGERRFVSAVAKRLESLGALTQGDRRAGPSLSAYNYDSAYGKQALVDLYSGIMKPVGPLPVVPPGCLSDMPNTDTVSYFITQAKTALASVGISELTLRGEVKNDIGRFLNRILGIAPVIQNRLFGFFVDILNHLVREARDKGVLDTGIVDLKVNGRDKKVKIRVDKQCGAKTYLYTFTLDDRVSQETANTILNKKEKHGSKQASSSKQEVKVDVLAGVILPIWTTIQQNDIRLCIVRYKTKSDKNRRVAGLLLPHGAADQIETQLE</sequence>
<dbReference type="GO" id="GO:0031490">
    <property type="term" value="F:chromatin DNA binding"/>
    <property type="evidence" value="ECO:0007669"/>
    <property type="project" value="TreeGrafter"/>
</dbReference>
<dbReference type="Pfam" id="PF13871">
    <property type="entry name" value="Helicase_C_4"/>
    <property type="match status" value="1"/>
</dbReference>
<comment type="similarity">
    <text evidence="1">Belongs to the SBNO family.</text>
</comment>
<feature type="domain" description="Strawberry notch helicase C" evidence="2">
    <location>
        <begin position="255"/>
        <end position="455"/>
    </location>
</feature>
<evidence type="ECO:0000313" key="4">
    <source>
        <dbReference type="Proteomes" id="UP000265520"/>
    </source>
</evidence>
<dbReference type="Proteomes" id="UP000265520">
    <property type="component" value="Unassembled WGS sequence"/>
</dbReference>
<evidence type="ECO:0000259" key="2">
    <source>
        <dbReference type="Pfam" id="PF13871"/>
    </source>
</evidence>
<dbReference type="CDD" id="cd15489">
    <property type="entry name" value="PHD_SF"/>
    <property type="match status" value="1"/>
</dbReference>
<proteinExistence type="inferred from homology"/>
<dbReference type="GO" id="GO:0006355">
    <property type="term" value="P:regulation of DNA-templated transcription"/>
    <property type="evidence" value="ECO:0007669"/>
    <property type="project" value="InterPro"/>
</dbReference>
<dbReference type="EMBL" id="LXQA010000112">
    <property type="protein sequence ID" value="MCH79441.1"/>
    <property type="molecule type" value="Genomic_DNA"/>
</dbReference>